<name>A0ACC0GV56_9ERIC</name>
<sequence length="114" mass="12985">MADKDIHDGLQDEPWEERTLHLLYNSKIDQGYVAFSCRILASYVNVSRTKTSEDGVWPWILNKGDKIFFEKAKDIADRRLPAWDTQSGIPYNIINLAHGNAHNLGWTGVENVIA</sequence>
<gene>
    <name evidence="1" type="ORF">LOK49_LG08G01521</name>
</gene>
<evidence type="ECO:0000313" key="2">
    <source>
        <dbReference type="Proteomes" id="UP001060215"/>
    </source>
</evidence>
<dbReference type="EMBL" id="CM045766">
    <property type="protein sequence ID" value="KAI8004423.1"/>
    <property type="molecule type" value="Genomic_DNA"/>
</dbReference>
<comment type="caution">
    <text evidence="1">The sequence shown here is derived from an EMBL/GenBank/DDBJ whole genome shotgun (WGS) entry which is preliminary data.</text>
</comment>
<dbReference type="Proteomes" id="UP001060215">
    <property type="component" value="Chromosome 9"/>
</dbReference>
<keyword evidence="2" id="KW-1185">Reference proteome</keyword>
<proteinExistence type="predicted"/>
<accession>A0ACC0GV56</accession>
<evidence type="ECO:0000313" key="1">
    <source>
        <dbReference type="EMBL" id="KAI8004423.1"/>
    </source>
</evidence>
<protein>
    <submittedName>
        <fullName evidence="1">Mannosyl-oligosaccharide 1,2-alpha-mannosidase MNS2</fullName>
    </submittedName>
</protein>
<reference evidence="1 2" key="1">
    <citation type="journal article" date="2022" name="Plant J.">
        <title>Chromosome-level genome of Camellia lanceoleosa provides a valuable resource for understanding genome evolution and self-incompatibility.</title>
        <authorList>
            <person name="Gong W."/>
            <person name="Xiao S."/>
            <person name="Wang L."/>
            <person name="Liao Z."/>
            <person name="Chang Y."/>
            <person name="Mo W."/>
            <person name="Hu G."/>
            <person name="Li W."/>
            <person name="Zhao G."/>
            <person name="Zhu H."/>
            <person name="Hu X."/>
            <person name="Ji K."/>
            <person name="Xiang X."/>
            <person name="Song Q."/>
            <person name="Yuan D."/>
            <person name="Jin S."/>
            <person name="Zhang L."/>
        </authorList>
    </citation>
    <scope>NUCLEOTIDE SEQUENCE [LARGE SCALE GENOMIC DNA]</scope>
    <source>
        <strain evidence="1">SQ_2022a</strain>
    </source>
</reference>
<organism evidence="1 2">
    <name type="scientific">Camellia lanceoleosa</name>
    <dbReference type="NCBI Taxonomy" id="1840588"/>
    <lineage>
        <taxon>Eukaryota</taxon>
        <taxon>Viridiplantae</taxon>
        <taxon>Streptophyta</taxon>
        <taxon>Embryophyta</taxon>
        <taxon>Tracheophyta</taxon>
        <taxon>Spermatophyta</taxon>
        <taxon>Magnoliopsida</taxon>
        <taxon>eudicotyledons</taxon>
        <taxon>Gunneridae</taxon>
        <taxon>Pentapetalae</taxon>
        <taxon>asterids</taxon>
        <taxon>Ericales</taxon>
        <taxon>Theaceae</taxon>
        <taxon>Camellia</taxon>
    </lineage>
</organism>